<proteinExistence type="predicted"/>
<dbReference type="AlphaFoldDB" id="A0A6H5FY68"/>
<feature type="compositionally biased region" description="Acidic residues" evidence="1">
    <location>
        <begin position="76"/>
        <end position="86"/>
    </location>
</feature>
<dbReference type="EMBL" id="CADCXU010002523">
    <property type="protein sequence ID" value="CAA9994767.1"/>
    <property type="molecule type" value="Genomic_DNA"/>
</dbReference>
<gene>
    <name evidence="2" type="ORF">NTEN_LOCUS1583</name>
</gene>
<evidence type="ECO:0000256" key="1">
    <source>
        <dbReference type="SAM" id="MobiDB-lite"/>
    </source>
</evidence>
<feature type="non-terminal residue" evidence="2">
    <location>
        <position position="121"/>
    </location>
</feature>
<feature type="compositionally biased region" description="Basic residues" evidence="1">
    <location>
        <begin position="20"/>
        <end position="35"/>
    </location>
</feature>
<reference evidence="2 3" key="1">
    <citation type="submission" date="2020-02" db="EMBL/GenBank/DDBJ databases">
        <authorList>
            <person name="Ferguson B K."/>
        </authorList>
    </citation>
    <scope>NUCLEOTIDE SEQUENCE [LARGE SCALE GENOMIC DNA]</scope>
</reference>
<organism evidence="2 3">
    <name type="scientific">Nesidiocoris tenuis</name>
    <dbReference type="NCBI Taxonomy" id="355587"/>
    <lineage>
        <taxon>Eukaryota</taxon>
        <taxon>Metazoa</taxon>
        <taxon>Ecdysozoa</taxon>
        <taxon>Arthropoda</taxon>
        <taxon>Hexapoda</taxon>
        <taxon>Insecta</taxon>
        <taxon>Pterygota</taxon>
        <taxon>Neoptera</taxon>
        <taxon>Paraneoptera</taxon>
        <taxon>Hemiptera</taxon>
        <taxon>Heteroptera</taxon>
        <taxon>Panheteroptera</taxon>
        <taxon>Cimicomorpha</taxon>
        <taxon>Miridae</taxon>
        <taxon>Dicyphina</taxon>
        <taxon>Nesidiocoris</taxon>
    </lineage>
</organism>
<accession>A0A6H5FY68</accession>
<evidence type="ECO:0000313" key="3">
    <source>
        <dbReference type="Proteomes" id="UP000479000"/>
    </source>
</evidence>
<feature type="region of interest" description="Disordered" evidence="1">
    <location>
        <begin position="1"/>
        <end position="121"/>
    </location>
</feature>
<name>A0A6H5FY68_9HEMI</name>
<keyword evidence="3" id="KW-1185">Reference proteome</keyword>
<dbReference type="Proteomes" id="UP000479000">
    <property type="component" value="Unassembled WGS sequence"/>
</dbReference>
<feature type="compositionally biased region" description="Polar residues" evidence="1">
    <location>
        <begin position="87"/>
        <end position="112"/>
    </location>
</feature>
<protein>
    <submittedName>
        <fullName evidence="2">Uncharacterized protein</fullName>
    </submittedName>
</protein>
<sequence>MGKRRRASSSDSSVSDSPARHKRRGGKKKLKKRVKRLEAILARLATHSTTESDRGNPRKSPTSVDIDHKNQSGSDSEIDLTFEDNLSDSGSSARSQNRQADQPVVSQGNNSPHKNDSVPHE</sequence>
<evidence type="ECO:0000313" key="2">
    <source>
        <dbReference type="EMBL" id="CAA9994767.1"/>
    </source>
</evidence>